<dbReference type="InterPro" id="IPR036322">
    <property type="entry name" value="WD40_repeat_dom_sf"/>
</dbReference>
<evidence type="ECO:0000313" key="5">
    <source>
        <dbReference type="Proteomes" id="UP000179807"/>
    </source>
</evidence>
<keyword evidence="2" id="KW-0677">Repeat</keyword>
<accession>A0A1J4KRP2</accession>
<name>A0A1J4KRP2_9EUKA</name>
<dbReference type="InterPro" id="IPR015943">
    <property type="entry name" value="WD40/YVTN_repeat-like_dom_sf"/>
</dbReference>
<proteinExistence type="predicted"/>
<reference evidence="4" key="1">
    <citation type="submission" date="2016-10" db="EMBL/GenBank/DDBJ databases">
        <authorList>
            <person name="Benchimol M."/>
            <person name="Almeida L.G."/>
            <person name="Vasconcelos A.T."/>
            <person name="Perreira-Neves A."/>
            <person name="Rosa I.A."/>
            <person name="Tasca T."/>
            <person name="Bogo M.R."/>
            <person name="de Souza W."/>
        </authorList>
    </citation>
    <scope>NUCLEOTIDE SEQUENCE [LARGE SCALE GENOMIC DNA]</scope>
    <source>
        <strain evidence="4">K</strain>
    </source>
</reference>
<dbReference type="SMART" id="SM00320">
    <property type="entry name" value="WD40"/>
    <property type="match status" value="8"/>
</dbReference>
<dbReference type="OrthoDB" id="2161379at2759"/>
<protein>
    <submittedName>
        <fullName evidence="4">Uncharacterized protein</fullName>
    </submittedName>
</protein>
<dbReference type="PROSITE" id="PS00678">
    <property type="entry name" value="WD_REPEATS_1"/>
    <property type="match status" value="1"/>
</dbReference>
<comment type="caution">
    <text evidence="4">The sequence shown here is derived from an EMBL/GenBank/DDBJ whole genome shotgun (WGS) entry which is preliminary data.</text>
</comment>
<evidence type="ECO:0000313" key="4">
    <source>
        <dbReference type="EMBL" id="OHT12484.1"/>
    </source>
</evidence>
<dbReference type="RefSeq" id="XP_068365620.1">
    <property type="nucleotide sequence ID" value="XM_068499705.1"/>
</dbReference>
<dbReference type="Gene3D" id="2.130.10.10">
    <property type="entry name" value="YVTN repeat-like/Quinoprotein amine dehydrogenase"/>
    <property type="match status" value="3"/>
</dbReference>
<dbReference type="InterPro" id="IPR001680">
    <property type="entry name" value="WD40_rpt"/>
</dbReference>
<evidence type="ECO:0000256" key="2">
    <source>
        <dbReference type="ARBA" id="ARBA00022737"/>
    </source>
</evidence>
<dbReference type="PANTHER" id="PTHR44464">
    <property type="entry name" value="WD REPEAT-CONTAINING PROTEIN 17"/>
    <property type="match status" value="1"/>
</dbReference>
<dbReference type="InterPro" id="IPR019775">
    <property type="entry name" value="WD40_repeat_CS"/>
</dbReference>
<evidence type="ECO:0000256" key="3">
    <source>
        <dbReference type="PROSITE-ProRule" id="PRU00221"/>
    </source>
</evidence>
<keyword evidence="1 3" id="KW-0853">WD repeat</keyword>
<dbReference type="Pfam" id="PF00400">
    <property type="entry name" value="WD40"/>
    <property type="match status" value="2"/>
</dbReference>
<sequence length="1161" mass="129830">MSNKNGIRKISIAPGGVIPGGYGQVTRNKKFYACASKWSILFYILPEFKHCETLCQGSSQIKMIRLSKSMPKVVAILYQNGVLQLYDFVEHSIYDQQILEQDADICWMEFNFKATNLLMFSKLLGKVLIYNVSKKELKSIFVISLPALKFFIVNPEMENVSILVGKNNSIIRLNYDDSTTAVSEPQNSVYCLKFDPLNSLNCLMVSKSPTWKVFTFLPNFNVIAECKRDDLICKSGDWVGLIPGHVITGDYKKGLIYIWCVATGECIDTISVYNCGMVSIVAINDKDFVLAFQDGSLGVFDVHRRQLTKTIICAHTNTVFSCQFLPTESSIFATTSSDGKIVFWNSPSLTVKDRFTPADRKRFLCISFSPGGGYTACGTIKGELFIYSVKEHRVVFCEKIHNGQIIGVSWCLHNNDLIATSGEDKACRFFSLKSLKVKTTITTKSQLKRAQWSNTTESIALACADGGLYVRMEGGAYQIIKGGSTSPLFEVDWHPNDDKRIAASDDDGNILVFYLDAAKAVLAPGHAGKARPVCWSRSIDYLLFSGGYDGFLVLWDTRNMSKIMNVQAHSTHIYGISSHKDHPMLVATASRDETVRLWSVDRLFPEEKINAVLSDEKFAIQKYCNYEGCSELLKLLHRVLHDGTRVTFFNNELCHANDVIRIAKKRVSKLTAALPKDQETLLRAKNAKRSLTEAADISLKTGDIKKACELLFLAGEYDKAISFAPAVSYKFWQNLVMMRGQMLRGTEGEPEHSVVADKPEIAIEQLLSLHEFNSAELVCASMKEKTFAPRTKTMRIEKDTTKCVEPPPFLQTDFNEADDFSLYQVSSQKSLMYARDGKPLFAAAALLTVGDVIGAAYRLIHCGEICWAMEIVKCIEDVDFQAPIREEFVIYCIVNGCYENAFDLLSNSAKRKYVNLIPFENETARNKFYLQHKLRSLDQYSSEVNRMKGANKVQCLILAGKQKEAETTAANLIRSLMSVNFYDYSEIKAILSIVQSSNEVSDEIAALSHFFGVYEAMWRGYGQIIPSLITAVEKLGISWINEKLTELKIAAALATAKDNNAKAQKYIDSLSGINSDAFEGIKQLEKITVDGGSTVKAHGSGIIPNDMGASVGYSFFTKKRIDGNVFYFEDDSTAVSEDEALMWYEVSPFSPLASHKRFNPY</sequence>
<dbReference type="PANTHER" id="PTHR44464:SF1">
    <property type="entry name" value="WD REPEAT-CONTAINING PROTEIN 17"/>
    <property type="match status" value="1"/>
</dbReference>
<dbReference type="PROSITE" id="PS50082">
    <property type="entry name" value="WD_REPEATS_2"/>
    <property type="match status" value="3"/>
</dbReference>
<feature type="repeat" description="WD" evidence="3">
    <location>
        <begin position="566"/>
        <end position="601"/>
    </location>
</feature>
<dbReference type="Proteomes" id="UP000179807">
    <property type="component" value="Unassembled WGS sequence"/>
</dbReference>
<feature type="repeat" description="WD" evidence="3">
    <location>
        <begin position="523"/>
        <end position="565"/>
    </location>
</feature>
<dbReference type="GeneID" id="94834409"/>
<evidence type="ECO:0000256" key="1">
    <source>
        <dbReference type="ARBA" id="ARBA00022574"/>
    </source>
</evidence>
<organism evidence="4 5">
    <name type="scientific">Tritrichomonas foetus</name>
    <dbReference type="NCBI Taxonomy" id="1144522"/>
    <lineage>
        <taxon>Eukaryota</taxon>
        <taxon>Metamonada</taxon>
        <taxon>Parabasalia</taxon>
        <taxon>Tritrichomonadida</taxon>
        <taxon>Tritrichomonadidae</taxon>
        <taxon>Tritrichomonas</taxon>
    </lineage>
</organism>
<dbReference type="EMBL" id="MLAK01000562">
    <property type="protein sequence ID" value="OHT12484.1"/>
    <property type="molecule type" value="Genomic_DNA"/>
</dbReference>
<keyword evidence="5" id="KW-1185">Reference proteome</keyword>
<feature type="repeat" description="WD" evidence="3">
    <location>
        <begin position="312"/>
        <end position="345"/>
    </location>
</feature>
<gene>
    <name evidence="4" type="ORF">TRFO_17637</name>
</gene>
<dbReference type="AlphaFoldDB" id="A0A1J4KRP2"/>
<dbReference type="VEuPathDB" id="TrichDB:TRFO_17637"/>
<dbReference type="SUPFAM" id="SSF50978">
    <property type="entry name" value="WD40 repeat-like"/>
    <property type="match status" value="2"/>
</dbReference>
<dbReference type="PROSITE" id="PS50294">
    <property type="entry name" value="WD_REPEATS_REGION"/>
    <property type="match status" value="1"/>
</dbReference>